<comment type="similarity">
    <text evidence="1">Belongs to the asfivirus MGF 505 family.</text>
</comment>
<dbReference type="Pfam" id="PF03158">
    <property type="entry name" value="DUF249"/>
    <property type="match status" value="1"/>
</dbReference>
<dbReference type="EMBL" id="KC008572">
    <property type="protein sequence ID" value="AGF85020.1"/>
    <property type="molecule type" value="Genomic_DNA"/>
</dbReference>
<protein>
    <submittedName>
        <fullName evidence="2">Repeat protein</fullName>
    </submittedName>
</protein>
<organism evidence="2 3">
    <name type="scientific">Moumouvirus goulette</name>
    <dbReference type="NCBI Taxonomy" id="1247379"/>
    <lineage>
        <taxon>Viruses</taxon>
        <taxon>Varidnaviria</taxon>
        <taxon>Bamfordvirae</taxon>
        <taxon>Nucleocytoviricota</taxon>
        <taxon>Megaviricetes</taxon>
        <taxon>Imitervirales</taxon>
        <taxon>Mimiviridae</taxon>
        <taxon>Megamimivirinae</taxon>
        <taxon>Moumouvirus</taxon>
        <taxon>Moumouvirus goulettemassiliense</taxon>
    </lineage>
</organism>
<sequence length="231" mass="27502">MNYLNDKYKCNKIWDEIIGNYMINEIKFINILHNVDIDTINNIIYRLYYSRCFNDYIDITCHEFIKGNIKPNDNTIFVIAECGLIKFMEAFRDLGYDIKTKSTYLNAAFKIACKFRQIKMIKWLIENDFDINFDPELFNVACYHDDTDVCKTLLELGFHVDITKNETQELLIYILKNKKMDLIDLFIKHNINFNPLSSYINNLPLDQNNEKIINVLTRNYLTPEDIIKIFI</sequence>
<keyword evidence="3" id="KW-1185">Reference proteome</keyword>
<dbReference type="SUPFAM" id="SSF48403">
    <property type="entry name" value="Ankyrin repeat"/>
    <property type="match status" value="1"/>
</dbReference>
<evidence type="ECO:0000313" key="2">
    <source>
        <dbReference type="EMBL" id="AGF85020.1"/>
    </source>
</evidence>
<gene>
    <name evidence="2" type="ORF">glt_00211</name>
</gene>
<evidence type="ECO:0000313" key="3">
    <source>
        <dbReference type="Proteomes" id="UP000241071"/>
    </source>
</evidence>
<dbReference type="Gene3D" id="1.25.40.20">
    <property type="entry name" value="Ankyrin repeat-containing domain"/>
    <property type="match status" value="1"/>
</dbReference>
<dbReference type="Proteomes" id="UP000241071">
    <property type="component" value="Segment"/>
</dbReference>
<dbReference type="InterPro" id="IPR004858">
    <property type="entry name" value="MGF_505"/>
</dbReference>
<proteinExistence type="inferred from homology"/>
<evidence type="ECO:0000256" key="1">
    <source>
        <dbReference type="ARBA" id="ARBA00005608"/>
    </source>
</evidence>
<dbReference type="InterPro" id="IPR036770">
    <property type="entry name" value="Ankyrin_rpt-contain_sf"/>
</dbReference>
<accession>M1NLY6</accession>
<reference evidence="2 3" key="1">
    <citation type="submission" date="2012-10" db="EMBL/GenBank/DDBJ databases">
        <title>Complete genome sequence of Moumouvirus goulette.</title>
        <authorList>
            <person name="Fournous G."/>
            <person name="Bougalmi M."/>
            <person name="Colson P."/>
        </authorList>
    </citation>
    <scope>NUCLEOTIDE SEQUENCE [LARGE SCALE GENOMIC DNA]</scope>
</reference>
<name>M1NLY6_9VIRU</name>